<keyword evidence="5 6" id="KW-0472">Membrane</keyword>
<keyword evidence="4 6" id="KW-1133">Transmembrane helix</keyword>
<evidence type="ECO:0000313" key="10">
    <source>
        <dbReference type="Proteomes" id="UP000176326"/>
    </source>
</evidence>
<dbReference type="NCBIfam" id="TIGR00360">
    <property type="entry name" value="ComEC_N-term"/>
    <property type="match status" value="1"/>
</dbReference>
<evidence type="ECO:0000256" key="6">
    <source>
        <dbReference type="SAM" id="Phobius"/>
    </source>
</evidence>
<evidence type="ECO:0000256" key="5">
    <source>
        <dbReference type="ARBA" id="ARBA00023136"/>
    </source>
</evidence>
<dbReference type="Pfam" id="PF03772">
    <property type="entry name" value="Competence"/>
    <property type="match status" value="1"/>
</dbReference>
<feature type="transmembrane region" description="Helical" evidence="6">
    <location>
        <begin position="397"/>
        <end position="416"/>
    </location>
</feature>
<dbReference type="PANTHER" id="PTHR30619">
    <property type="entry name" value="DNA INTERNALIZATION/COMPETENCE PROTEIN COMEC/REC2"/>
    <property type="match status" value="1"/>
</dbReference>
<dbReference type="InterPro" id="IPR052159">
    <property type="entry name" value="Competence_DNA_uptake"/>
</dbReference>
<evidence type="ECO:0000256" key="3">
    <source>
        <dbReference type="ARBA" id="ARBA00022692"/>
    </source>
</evidence>
<feature type="transmembrane region" description="Helical" evidence="6">
    <location>
        <begin position="306"/>
        <end position="325"/>
    </location>
</feature>
<comment type="caution">
    <text evidence="9">The sequence shown here is derived from an EMBL/GenBank/DDBJ whole genome shotgun (WGS) entry which is preliminary data.</text>
</comment>
<evidence type="ECO:0008006" key="11">
    <source>
        <dbReference type="Google" id="ProtNLM"/>
    </source>
</evidence>
<dbReference type="Pfam" id="PF13567">
    <property type="entry name" value="DUF4131"/>
    <property type="match status" value="1"/>
</dbReference>
<name>A0A1G2ERB7_9BACT</name>
<organism evidence="9 10">
    <name type="scientific">Candidatus Nealsonbacteria bacterium RIFOXYC1_FULL_40_7</name>
    <dbReference type="NCBI Taxonomy" id="1801678"/>
    <lineage>
        <taxon>Bacteria</taxon>
        <taxon>Candidatus Nealsoniibacteriota</taxon>
    </lineage>
</organism>
<feature type="transmembrane region" description="Helical" evidence="6">
    <location>
        <begin position="337"/>
        <end position="355"/>
    </location>
</feature>
<accession>A0A1G2ERB7</accession>
<evidence type="ECO:0000313" key="9">
    <source>
        <dbReference type="EMBL" id="OGZ28082.1"/>
    </source>
</evidence>
<comment type="subcellular location">
    <subcellularLocation>
        <location evidence="1">Cell membrane</location>
        <topology evidence="1">Multi-pass membrane protein</topology>
    </subcellularLocation>
</comment>
<dbReference type="AlphaFoldDB" id="A0A1G2ERB7"/>
<feature type="transmembrane region" description="Helical" evidence="6">
    <location>
        <begin position="179"/>
        <end position="201"/>
    </location>
</feature>
<feature type="transmembrane region" description="Helical" evidence="6">
    <location>
        <begin position="275"/>
        <end position="294"/>
    </location>
</feature>
<feature type="domain" description="ComEC/Rec2-related protein" evidence="7">
    <location>
        <begin position="155"/>
        <end position="418"/>
    </location>
</feature>
<dbReference type="InterPro" id="IPR004477">
    <property type="entry name" value="ComEC_N"/>
</dbReference>
<feature type="domain" description="DUF4131" evidence="8">
    <location>
        <begin position="7"/>
        <end position="115"/>
    </location>
</feature>
<feature type="transmembrane region" description="Helical" evidence="6">
    <location>
        <begin position="6"/>
        <end position="28"/>
    </location>
</feature>
<sequence length="429" mass="48562">MLTENHKSRIIFCFVFLACSFLVAFRFFSYNPEISEGEASFEGVISRETDIRGNNIKVKIGSTLITLPRYPEYKYGDRLRVSGKIQKPEYFDDFNYPGYLKAKGIDSVMYYPKTDLLESGQGSFFYSKMLDFKKALKIIISSSMKLPESSLLSAMILGDKTSVPESFNEKLNKAGVRHVTAISGMHVVIISSVLMSLLSWLGKKRSAVLSIIFIFLFVMLSGFSASAVRACIMGSLFLIAPLFGRQSSGTRSIVLAVLIMLLINPFLVYDAGFQLSFSAALGIIYLSAPLLRILKFIPDRFSVRKILSSTFSAYIFTFPILVYNFGQISLSGPLANIFLLPIVPFIMISGFLFSLAGALFPLLGWIFSFIPLLFLYYFVFITEIFSQSWMAVKFADIHWSWAVLLYLIIIPISWYINKREKSFLKFLKY</sequence>
<reference evidence="9 10" key="1">
    <citation type="journal article" date="2016" name="Nat. Commun.">
        <title>Thousands of microbial genomes shed light on interconnected biogeochemical processes in an aquifer system.</title>
        <authorList>
            <person name="Anantharaman K."/>
            <person name="Brown C.T."/>
            <person name="Hug L.A."/>
            <person name="Sharon I."/>
            <person name="Castelle C.J."/>
            <person name="Probst A.J."/>
            <person name="Thomas B.C."/>
            <person name="Singh A."/>
            <person name="Wilkins M.J."/>
            <person name="Karaoz U."/>
            <person name="Brodie E.L."/>
            <person name="Williams K.H."/>
            <person name="Hubbard S.S."/>
            <person name="Banfield J.F."/>
        </authorList>
    </citation>
    <scope>NUCLEOTIDE SEQUENCE [LARGE SCALE GENOMIC DNA]</scope>
</reference>
<dbReference type="PANTHER" id="PTHR30619:SF7">
    <property type="entry name" value="BETA-LACTAMASE DOMAIN PROTEIN"/>
    <property type="match status" value="1"/>
</dbReference>
<keyword evidence="2" id="KW-1003">Cell membrane</keyword>
<dbReference type="InterPro" id="IPR025405">
    <property type="entry name" value="DUF4131"/>
</dbReference>
<feature type="transmembrane region" description="Helical" evidence="6">
    <location>
        <begin position="362"/>
        <end position="385"/>
    </location>
</feature>
<keyword evidence="3 6" id="KW-0812">Transmembrane</keyword>
<feature type="transmembrane region" description="Helical" evidence="6">
    <location>
        <begin position="207"/>
        <end position="240"/>
    </location>
</feature>
<dbReference type="EMBL" id="MHMN01000029">
    <property type="protein sequence ID" value="OGZ28082.1"/>
    <property type="molecule type" value="Genomic_DNA"/>
</dbReference>
<evidence type="ECO:0000259" key="8">
    <source>
        <dbReference type="Pfam" id="PF13567"/>
    </source>
</evidence>
<feature type="transmembrane region" description="Helical" evidence="6">
    <location>
        <begin position="252"/>
        <end position="269"/>
    </location>
</feature>
<evidence type="ECO:0000256" key="4">
    <source>
        <dbReference type="ARBA" id="ARBA00022989"/>
    </source>
</evidence>
<evidence type="ECO:0000256" key="2">
    <source>
        <dbReference type="ARBA" id="ARBA00022475"/>
    </source>
</evidence>
<protein>
    <recommendedName>
        <fullName evidence="11">ComEC/Rec2-related protein domain-containing protein</fullName>
    </recommendedName>
</protein>
<dbReference type="Proteomes" id="UP000176326">
    <property type="component" value="Unassembled WGS sequence"/>
</dbReference>
<dbReference type="GO" id="GO:0005886">
    <property type="term" value="C:plasma membrane"/>
    <property type="evidence" value="ECO:0007669"/>
    <property type="project" value="UniProtKB-SubCell"/>
</dbReference>
<evidence type="ECO:0000256" key="1">
    <source>
        <dbReference type="ARBA" id="ARBA00004651"/>
    </source>
</evidence>
<proteinExistence type="predicted"/>
<gene>
    <name evidence="9" type="ORF">A2427_03390</name>
</gene>
<evidence type="ECO:0000259" key="7">
    <source>
        <dbReference type="Pfam" id="PF03772"/>
    </source>
</evidence>